<name>A0A0A9FC43_ARUDO</name>
<feature type="region of interest" description="Disordered" evidence="1">
    <location>
        <begin position="22"/>
        <end position="85"/>
    </location>
</feature>
<reference evidence="2" key="2">
    <citation type="journal article" date="2015" name="Data Brief">
        <title>Shoot transcriptome of the giant reed, Arundo donax.</title>
        <authorList>
            <person name="Barrero R.A."/>
            <person name="Guerrero F.D."/>
            <person name="Moolhuijzen P."/>
            <person name="Goolsby J.A."/>
            <person name="Tidwell J."/>
            <person name="Bellgard S.E."/>
            <person name="Bellgard M.I."/>
        </authorList>
    </citation>
    <scope>NUCLEOTIDE SEQUENCE</scope>
    <source>
        <tissue evidence="2">Shoot tissue taken approximately 20 cm above the soil surface</tissue>
    </source>
</reference>
<evidence type="ECO:0000256" key="1">
    <source>
        <dbReference type="SAM" id="MobiDB-lite"/>
    </source>
</evidence>
<proteinExistence type="predicted"/>
<evidence type="ECO:0000313" key="2">
    <source>
        <dbReference type="EMBL" id="JAE07686.1"/>
    </source>
</evidence>
<dbReference type="AlphaFoldDB" id="A0A0A9FC43"/>
<sequence>MRHNPVHASTTQIVLESYEIHPSVSSLPSYVQPEPTNPLQYSSSRDRTLYSRNRLPKTNGERKNNSTLNKAAASGNREVGEAPSG</sequence>
<accession>A0A0A9FC43</accession>
<organism evidence="2">
    <name type="scientific">Arundo donax</name>
    <name type="common">Giant reed</name>
    <name type="synonym">Donax arundinaceus</name>
    <dbReference type="NCBI Taxonomy" id="35708"/>
    <lineage>
        <taxon>Eukaryota</taxon>
        <taxon>Viridiplantae</taxon>
        <taxon>Streptophyta</taxon>
        <taxon>Embryophyta</taxon>
        <taxon>Tracheophyta</taxon>
        <taxon>Spermatophyta</taxon>
        <taxon>Magnoliopsida</taxon>
        <taxon>Liliopsida</taxon>
        <taxon>Poales</taxon>
        <taxon>Poaceae</taxon>
        <taxon>PACMAD clade</taxon>
        <taxon>Arundinoideae</taxon>
        <taxon>Arundineae</taxon>
        <taxon>Arundo</taxon>
    </lineage>
</organism>
<reference evidence="2" key="1">
    <citation type="submission" date="2014-09" db="EMBL/GenBank/DDBJ databases">
        <authorList>
            <person name="Magalhaes I.L.F."/>
            <person name="Oliveira U."/>
            <person name="Santos F.R."/>
            <person name="Vidigal T.H.D.A."/>
            <person name="Brescovit A.D."/>
            <person name="Santos A.J."/>
        </authorList>
    </citation>
    <scope>NUCLEOTIDE SEQUENCE</scope>
    <source>
        <tissue evidence="2">Shoot tissue taken approximately 20 cm above the soil surface</tissue>
    </source>
</reference>
<protein>
    <submittedName>
        <fullName evidence="2">Uncharacterized protein</fullName>
    </submittedName>
</protein>
<dbReference type="EMBL" id="GBRH01190210">
    <property type="protein sequence ID" value="JAE07686.1"/>
    <property type="molecule type" value="Transcribed_RNA"/>
</dbReference>